<evidence type="ECO:0000256" key="6">
    <source>
        <dbReference type="SAM" id="MobiDB-lite"/>
    </source>
</evidence>
<accession>A0A183B2U5</accession>
<feature type="compositionally biased region" description="Acidic residues" evidence="6">
    <location>
        <begin position="111"/>
        <end position="120"/>
    </location>
</feature>
<dbReference type="PROSITE" id="PS50103">
    <property type="entry name" value="ZF_C3H1"/>
    <property type="match status" value="1"/>
</dbReference>
<evidence type="ECO:0000256" key="1">
    <source>
        <dbReference type="ARBA" id="ARBA00022723"/>
    </source>
</evidence>
<dbReference type="InterPro" id="IPR012677">
    <property type="entry name" value="Nucleotide-bd_a/b_plait_sf"/>
</dbReference>
<dbReference type="Proteomes" id="UP000272942">
    <property type="component" value="Unassembled WGS sequence"/>
</dbReference>
<evidence type="ECO:0000256" key="4">
    <source>
        <dbReference type="ARBA" id="ARBA00022833"/>
    </source>
</evidence>
<organism evidence="10">
    <name type="scientific">Echinostoma caproni</name>
    <dbReference type="NCBI Taxonomy" id="27848"/>
    <lineage>
        <taxon>Eukaryota</taxon>
        <taxon>Metazoa</taxon>
        <taxon>Spiralia</taxon>
        <taxon>Lophotrochozoa</taxon>
        <taxon>Platyhelminthes</taxon>
        <taxon>Trematoda</taxon>
        <taxon>Digenea</taxon>
        <taxon>Plagiorchiida</taxon>
        <taxon>Echinostomata</taxon>
        <taxon>Echinostomatoidea</taxon>
        <taxon>Echinostomatidae</taxon>
        <taxon>Echinostoma</taxon>
    </lineage>
</organism>
<dbReference type="GO" id="GO:0000398">
    <property type="term" value="P:mRNA splicing, via spliceosome"/>
    <property type="evidence" value="ECO:0007669"/>
    <property type="project" value="InterPro"/>
</dbReference>
<reference evidence="10" key="1">
    <citation type="submission" date="2016-06" db="UniProtKB">
        <authorList>
            <consortium name="WormBaseParasite"/>
        </authorList>
    </citation>
    <scope>IDENTIFICATION</scope>
</reference>
<feature type="zinc finger region" description="C3H1-type" evidence="5">
    <location>
        <begin position="76"/>
        <end position="104"/>
    </location>
</feature>
<evidence type="ECO:0000313" key="10">
    <source>
        <dbReference type="WBParaSite" id="ECPE_0001356901-mRNA-1"/>
    </source>
</evidence>
<dbReference type="Gene3D" id="3.30.70.330">
    <property type="match status" value="1"/>
</dbReference>
<gene>
    <name evidence="8" type="ORF">ECPE_LOCUS13530</name>
</gene>
<evidence type="ECO:0000313" key="8">
    <source>
        <dbReference type="EMBL" id="VDP90802.1"/>
    </source>
</evidence>
<evidence type="ECO:0000256" key="2">
    <source>
        <dbReference type="ARBA" id="ARBA00022737"/>
    </source>
</evidence>
<keyword evidence="9" id="KW-1185">Reference proteome</keyword>
<dbReference type="EMBL" id="UZAN01055321">
    <property type="protein sequence ID" value="VDP90802.1"/>
    <property type="molecule type" value="Genomic_DNA"/>
</dbReference>
<evidence type="ECO:0000256" key="5">
    <source>
        <dbReference type="PROSITE-ProRule" id="PRU00723"/>
    </source>
</evidence>
<evidence type="ECO:0000313" key="9">
    <source>
        <dbReference type="Proteomes" id="UP000272942"/>
    </source>
</evidence>
<dbReference type="InterPro" id="IPR000571">
    <property type="entry name" value="Znf_CCCH"/>
</dbReference>
<keyword evidence="4 5" id="KW-0862">Zinc</keyword>
<dbReference type="PANTHER" id="PTHR12620">
    <property type="entry name" value="U2 SNRNP AUXILIARY FACTOR, SMALL SUBUNIT"/>
    <property type="match status" value="1"/>
</dbReference>
<keyword evidence="1 5" id="KW-0479">Metal-binding</keyword>
<sequence length="253" mass="27974">QSSCAVLEEETHCTNETAIPEPNAVAHKVPSGIRILAVIDSDVPLSNGGPADLPPWHHPPLPAHLPSQPETRGSIEPIKEMCSFFRKTGACRFGASCSRRHDYPARNDPTSSDDMDELDPEQQQQRHQSRLVLRIADMFEHSQLGSETSAHRDPDDPDAALDVDEAQLLADFAEFYQDVHEELEARWGRIVTLRTCRNQTAHLRGSVYVEFARGPGAAWDAAEACQGRWFAGRQLSCSVVRLGGGWREAVCGK</sequence>
<proteinExistence type="predicted"/>
<protein>
    <submittedName>
        <fullName evidence="10">C3H1-type domain-containing protein</fullName>
    </submittedName>
</protein>
<feature type="region of interest" description="Disordered" evidence="6">
    <location>
        <begin position="98"/>
        <end position="128"/>
    </location>
</feature>
<evidence type="ECO:0000259" key="7">
    <source>
        <dbReference type="PROSITE" id="PS50103"/>
    </source>
</evidence>
<keyword evidence="2" id="KW-0677">Repeat</keyword>
<dbReference type="InterPro" id="IPR009145">
    <property type="entry name" value="U2AF_small"/>
</dbReference>
<evidence type="ECO:0000256" key="3">
    <source>
        <dbReference type="ARBA" id="ARBA00022771"/>
    </source>
</evidence>
<keyword evidence="3 5" id="KW-0863">Zinc-finger</keyword>
<name>A0A183B2U5_9TREM</name>
<dbReference type="OrthoDB" id="75923at2759"/>
<reference evidence="8 9" key="2">
    <citation type="submission" date="2018-11" db="EMBL/GenBank/DDBJ databases">
        <authorList>
            <consortium name="Pathogen Informatics"/>
        </authorList>
    </citation>
    <scope>NUCLEOTIDE SEQUENCE [LARGE SCALE GENOMIC DNA]</scope>
    <source>
        <strain evidence="8 9">Egypt</strain>
    </source>
</reference>
<feature type="domain" description="C3H1-type" evidence="7">
    <location>
        <begin position="76"/>
        <end position="104"/>
    </location>
</feature>
<dbReference type="AlphaFoldDB" id="A0A183B2U5"/>
<dbReference type="Pfam" id="PF00642">
    <property type="entry name" value="zf-CCCH"/>
    <property type="match status" value="1"/>
</dbReference>
<dbReference type="SUPFAM" id="SSF54928">
    <property type="entry name" value="RNA-binding domain, RBD"/>
    <property type="match status" value="1"/>
</dbReference>
<dbReference type="WBParaSite" id="ECPE_0001356901-mRNA-1">
    <property type="protein sequence ID" value="ECPE_0001356901-mRNA-1"/>
    <property type="gene ID" value="ECPE_0001356901"/>
</dbReference>
<dbReference type="InterPro" id="IPR035979">
    <property type="entry name" value="RBD_domain_sf"/>
</dbReference>
<dbReference type="GO" id="GO:0003723">
    <property type="term" value="F:RNA binding"/>
    <property type="evidence" value="ECO:0007669"/>
    <property type="project" value="InterPro"/>
</dbReference>
<dbReference type="GO" id="GO:0089701">
    <property type="term" value="C:U2AF complex"/>
    <property type="evidence" value="ECO:0007669"/>
    <property type="project" value="InterPro"/>
</dbReference>
<dbReference type="PRINTS" id="PR01848">
    <property type="entry name" value="U2AUXFACTOR"/>
</dbReference>
<dbReference type="GO" id="GO:0008270">
    <property type="term" value="F:zinc ion binding"/>
    <property type="evidence" value="ECO:0007669"/>
    <property type="project" value="UniProtKB-KW"/>
</dbReference>